<proteinExistence type="predicted"/>
<dbReference type="Proteomes" id="UP000076796">
    <property type="component" value="Unassembled WGS sequence"/>
</dbReference>
<keyword evidence="1" id="KW-0238">DNA-binding</keyword>
<protein>
    <recommendedName>
        <fullName evidence="4">AraC-type arabinose-binding/dimerisation domain-containing protein</fullName>
    </recommendedName>
</protein>
<dbReference type="GeneID" id="97556228"/>
<accession>A0A163LMK1</accession>
<dbReference type="OrthoDB" id="192171at2"/>
<evidence type="ECO:0000313" key="3">
    <source>
        <dbReference type="Proteomes" id="UP000076796"/>
    </source>
</evidence>
<dbReference type="RefSeq" id="WP_063479244.1">
    <property type="nucleotide sequence ID" value="NZ_CP147845.1"/>
</dbReference>
<evidence type="ECO:0000256" key="1">
    <source>
        <dbReference type="ARBA" id="ARBA00023125"/>
    </source>
</evidence>
<dbReference type="EMBL" id="LWMH01000001">
    <property type="protein sequence ID" value="KZS48255.1"/>
    <property type="molecule type" value="Genomic_DNA"/>
</dbReference>
<comment type="caution">
    <text evidence="2">The sequence shown here is derived from an EMBL/GenBank/DDBJ whole genome shotgun (WGS) entry which is preliminary data.</text>
</comment>
<evidence type="ECO:0008006" key="4">
    <source>
        <dbReference type="Google" id="ProtNLM"/>
    </source>
</evidence>
<dbReference type="InterPro" id="IPR037923">
    <property type="entry name" value="HTH-like"/>
</dbReference>
<keyword evidence="3" id="KW-1185">Reference proteome</keyword>
<name>A0A163LMK1_9BACL</name>
<sequence>MLVLELQVPPFPQLATIGHTVWKPGIVHAKRRFGVFDMIIYAKGTLYMEENGVEYEVEQEMLLVLEPGKYITDTVPQKMRPRYIGFIFSIRCPRSWWRRTTGSSLC</sequence>
<dbReference type="AlphaFoldDB" id="A0A163LMK1"/>
<evidence type="ECO:0000313" key="2">
    <source>
        <dbReference type="EMBL" id="KZS48255.1"/>
    </source>
</evidence>
<dbReference type="SUPFAM" id="SSF51215">
    <property type="entry name" value="Regulatory protein AraC"/>
    <property type="match status" value="1"/>
</dbReference>
<reference evidence="2" key="1">
    <citation type="journal article" date="2016" name="Genome Announc.">
        <title>Draft genomes of two strains of Paenibacillus glucanolyticus with capability to degrade lignocellulose.</title>
        <authorList>
            <person name="Mathews S.L."/>
            <person name="Pawlak J."/>
            <person name="Grunden A.M."/>
        </authorList>
    </citation>
    <scope>NUCLEOTIDE SEQUENCE [LARGE SCALE GENOMIC DNA]</scope>
    <source>
        <strain evidence="2">SLM1</strain>
    </source>
</reference>
<gene>
    <name evidence="2" type="ORF">AWU65_21125</name>
</gene>
<organism evidence="2 3">
    <name type="scientific">Paenibacillus glucanolyticus</name>
    <dbReference type="NCBI Taxonomy" id="59843"/>
    <lineage>
        <taxon>Bacteria</taxon>
        <taxon>Bacillati</taxon>
        <taxon>Bacillota</taxon>
        <taxon>Bacilli</taxon>
        <taxon>Bacillales</taxon>
        <taxon>Paenibacillaceae</taxon>
        <taxon>Paenibacillus</taxon>
    </lineage>
</organism>
<dbReference type="GO" id="GO:0003677">
    <property type="term" value="F:DNA binding"/>
    <property type="evidence" value="ECO:0007669"/>
    <property type="project" value="UniProtKB-KW"/>
</dbReference>